<keyword evidence="2" id="KW-0472">Membrane</keyword>
<keyword evidence="2" id="KW-1133">Transmembrane helix</keyword>
<feature type="transmembrane region" description="Helical" evidence="2">
    <location>
        <begin position="76"/>
        <end position="98"/>
    </location>
</feature>
<protein>
    <submittedName>
        <fullName evidence="3">Uncharacterized protein</fullName>
    </submittedName>
</protein>
<feature type="transmembrane region" description="Helical" evidence="2">
    <location>
        <begin position="147"/>
        <end position="166"/>
    </location>
</feature>
<reference evidence="3 4" key="1">
    <citation type="submission" date="2014-04" db="EMBL/GenBank/DDBJ databases">
        <authorList>
            <consortium name="DOE Joint Genome Institute"/>
            <person name="Kuo A."/>
            <person name="Tarkka M."/>
            <person name="Buscot F."/>
            <person name="Kohler A."/>
            <person name="Nagy L.G."/>
            <person name="Floudas D."/>
            <person name="Copeland A."/>
            <person name="Barry K.W."/>
            <person name="Cichocki N."/>
            <person name="Veneault-Fourrey C."/>
            <person name="LaButti K."/>
            <person name="Lindquist E.A."/>
            <person name="Lipzen A."/>
            <person name="Lundell T."/>
            <person name="Morin E."/>
            <person name="Murat C."/>
            <person name="Sun H."/>
            <person name="Tunlid A."/>
            <person name="Henrissat B."/>
            <person name="Grigoriev I.V."/>
            <person name="Hibbett D.S."/>
            <person name="Martin F."/>
            <person name="Nordberg H.P."/>
            <person name="Cantor M.N."/>
            <person name="Hua S.X."/>
        </authorList>
    </citation>
    <scope>NUCLEOTIDE SEQUENCE [LARGE SCALE GENOMIC DNA]</scope>
    <source>
        <strain evidence="3 4">F 1598</strain>
    </source>
</reference>
<feature type="transmembrane region" description="Helical" evidence="2">
    <location>
        <begin position="105"/>
        <end position="127"/>
    </location>
</feature>
<dbReference type="STRING" id="765440.A0A0C3AFV7"/>
<dbReference type="HOGENOM" id="CLU_037457_1_0_1"/>
<keyword evidence="4" id="KW-1185">Reference proteome</keyword>
<feature type="region of interest" description="Disordered" evidence="1">
    <location>
        <begin position="182"/>
        <end position="202"/>
    </location>
</feature>
<dbReference type="OrthoDB" id="3254104at2759"/>
<feature type="transmembrane region" description="Helical" evidence="2">
    <location>
        <begin position="37"/>
        <end position="56"/>
    </location>
</feature>
<sequence length="202" mass="22609">MLSTQSRPHLSRSFSEYTAMLLALDDISQANHIFIKVFVWILLAGFLVLPATFAKLQQTTGTNSVELDVISHLGHVHLFIFRCVCSGIGVLGMCWFWYRWHANYVWICSNIFLNVPGALNALQGVIATLSSNYGQNNKLQFVGSSKWTLIATGGLTVSCAVLYLFYNFIMLQNVRKQHDVEHGEQQAGAHGEGTGFENRRHS</sequence>
<accession>A0A0C3AFV7</accession>
<dbReference type="EMBL" id="KN833113">
    <property type="protein sequence ID" value="KIM72678.1"/>
    <property type="molecule type" value="Genomic_DNA"/>
</dbReference>
<evidence type="ECO:0000313" key="4">
    <source>
        <dbReference type="Proteomes" id="UP000054166"/>
    </source>
</evidence>
<organism evidence="3 4">
    <name type="scientific">Piloderma croceum (strain F 1598)</name>
    <dbReference type="NCBI Taxonomy" id="765440"/>
    <lineage>
        <taxon>Eukaryota</taxon>
        <taxon>Fungi</taxon>
        <taxon>Dikarya</taxon>
        <taxon>Basidiomycota</taxon>
        <taxon>Agaricomycotina</taxon>
        <taxon>Agaricomycetes</taxon>
        <taxon>Agaricomycetidae</taxon>
        <taxon>Atheliales</taxon>
        <taxon>Atheliaceae</taxon>
        <taxon>Piloderma</taxon>
    </lineage>
</organism>
<evidence type="ECO:0000256" key="2">
    <source>
        <dbReference type="SAM" id="Phobius"/>
    </source>
</evidence>
<proteinExistence type="predicted"/>
<reference evidence="4" key="2">
    <citation type="submission" date="2015-01" db="EMBL/GenBank/DDBJ databases">
        <title>Evolutionary Origins and Diversification of the Mycorrhizal Mutualists.</title>
        <authorList>
            <consortium name="DOE Joint Genome Institute"/>
            <consortium name="Mycorrhizal Genomics Consortium"/>
            <person name="Kohler A."/>
            <person name="Kuo A."/>
            <person name="Nagy L.G."/>
            <person name="Floudas D."/>
            <person name="Copeland A."/>
            <person name="Barry K.W."/>
            <person name="Cichocki N."/>
            <person name="Veneault-Fourrey C."/>
            <person name="LaButti K."/>
            <person name="Lindquist E.A."/>
            <person name="Lipzen A."/>
            <person name="Lundell T."/>
            <person name="Morin E."/>
            <person name="Murat C."/>
            <person name="Riley R."/>
            <person name="Ohm R."/>
            <person name="Sun H."/>
            <person name="Tunlid A."/>
            <person name="Henrissat B."/>
            <person name="Grigoriev I.V."/>
            <person name="Hibbett D.S."/>
            <person name="Martin F."/>
        </authorList>
    </citation>
    <scope>NUCLEOTIDE SEQUENCE [LARGE SCALE GENOMIC DNA]</scope>
    <source>
        <strain evidence="4">F 1598</strain>
    </source>
</reference>
<dbReference type="Proteomes" id="UP000054166">
    <property type="component" value="Unassembled WGS sequence"/>
</dbReference>
<keyword evidence="2" id="KW-0812">Transmembrane</keyword>
<name>A0A0C3AFV7_PILCF</name>
<evidence type="ECO:0000313" key="3">
    <source>
        <dbReference type="EMBL" id="KIM72678.1"/>
    </source>
</evidence>
<evidence type="ECO:0000256" key="1">
    <source>
        <dbReference type="SAM" id="MobiDB-lite"/>
    </source>
</evidence>
<dbReference type="InParanoid" id="A0A0C3AFV7"/>
<dbReference type="AlphaFoldDB" id="A0A0C3AFV7"/>
<gene>
    <name evidence="3" type="ORF">PILCRDRAFT_81683</name>
</gene>